<sequence length="337" mass="37116">MKTRTLGRNGPEVSAIGFGAMVLSPGIYSPVNDEASIETLHQLLDLGINFIDTADIYGNGHNERLVGRAIRDRRDRVVLATKFGANVHEDGSHVRGLGRRDAVRKSIDASLQRLGLDFVDLYYLHRVDPATSIEETVGAMADLVREGKVRYVGLSEVSAALLRRAQAVHPITAVQSEYSLFSREPEAELLSTCRELGVGFVAYSPLGRGLLTGHIRRPEDLKPDDWRRGVPRFQGDNLKRNLQVVDALEVIAKRKGVTLSQLALAWLLHQGDDLVPIPGSRHAKNMEQNARAADVALDAKELEEINRVARGVAGERGNEMYMETIRSGHQQPAQPNA</sequence>
<feature type="domain" description="NADP-dependent oxidoreductase" evidence="2">
    <location>
        <begin position="16"/>
        <end position="308"/>
    </location>
</feature>
<dbReference type="InterPro" id="IPR020471">
    <property type="entry name" value="AKR"/>
</dbReference>
<evidence type="ECO:0000313" key="4">
    <source>
        <dbReference type="Proteomes" id="UP000662747"/>
    </source>
</evidence>
<dbReference type="InterPro" id="IPR036812">
    <property type="entry name" value="NAD(P)_OxRdtase_dom_sf"/>
</dbReference>
<dbReference type="EMBL" id="CP071090">
    <property type="protein sequence ID" value="QSQ26631.1"/>
    <property type="molecule type" value="Genomic_DNA"/>
</dbReference>
<gene>
    <name evidence="3" type="ORF">JY651_17585</name>
</gene>
<protein>
    <submittedName>
        <fullName evidence="3">Aldo/keto reductase</fullName>
    </submittedName>
</protein>
<evidence type="ECO:0000313" key="3">
    <source>
        <dbReference type="EMBL" id="QSQ26631.1"/>
    </source>
</evidence>
<dbReference type="PRINTS" id="PR00069">
    <property type="entry name" value="ALDKETRDTASE"/>
</dbReference>
<dbReference type="InterPro" id="IPR023210">
    <property type="entry name" value="NADP_OxRdtase_dom"/>
</dbReference>
<proteinExistence type="predicted"/>
<evidence type="ECO:0000259" key="2">
    <source>
        <dbReference type="Pfam" id="PF00248"/>
    </source>
</evidence>
<keyword evidence="1" id="KW-0560">Oxidoreductase</keyword>
<name>A0ABX7P866_9BACT</name>
<dbReference type="SUPFAM" id="SSF51430">
    <property type="entry name" value="NAD(P)-linked oxidoreductase"/>
    <property type="match status" value="1"/>
</dbReference>
<dbReference type="PANTHER" id="PTHR43625:SF40">
    <property type="entry name" value="ALDO-KETO REDUCTASE YAKC [NADP(+)]"/>
    <property type="match status" value="1"/>
</dbReference>
<reference evidence="3 4" key="1">
    <citation type="submission" date="2021-02" db="EMBL/GenBank/DDBJ databases">
        <title>De Novo genome assembly of isolated myxobacteria.</title>
        <authorList>
            <person name="Stevens D.C."/>
        </authorList>
    </citation>
    <scope>NUCLEOTIDE SEQUENCE [LARGE SCALE GENOMIC DNA]</scope>
    <source>
        <strain evidence="4">SCPEA02</strain>
    </source>
</reference>
<dbReference type="Pfam" id="PF00248">
    <property type="entry name" value="Aldo_ket_red"/>
    <property type="match status" value="1"/>
</dbReference>
<organism evidence="3 4">
    <name type="scientific">Pyxidicoccus parkwayensis</name>
    <dbReference type="NCBI Taxonomy" id="2813578"/>
    <lineage>
        <taxon>Bacteria</taxon>
        <taxon>Pseudomonadati</taxon>
        <taxon>Myxococcota</taxon>
        <taxon>Myxococcia</taxon>
        <taxon>Myxococcales</taxon>
        <taxon>Cystobacterineae</taxon>
        <taxon>Myxococcaceae</taxon>
        <taxon>Pyxidicoccus</taxon>
    </lineage>
</organism>
<evidence type="ECO:0000256" key="1">
    <source>
        <dbReference type="ARBA" id="ARBA00023002"/>
    </source>
</evidence>
<accession>A0ABX7P866</accession>
<keyword evidence="4" id="KW-1185">Reference proteome</keyword>
<dbReference type="InterPro" id="IPR050791">
    <property type="entry name" value="Aldo-Keto_reductase"/>
</dbReference>
<dbReference type="CDD" id="cd19076">
    <property type="entry name" value="AKR_AKR13A_13D"/>
    <property type="match status" value="1"/>
</dbReference>
<dbReference type="RefSeq" id="WP_206728176.1">
    <property type="nucleotide sequence ID" value="NZ_CP071090.1"/>
</dbReference>
<dbReference type="Gene3D" id="3.20.20.100">
    <property type="entry name" value="NADP-dependent oxidoreductase domain"/>
    <property type="match status" value="1"/>
</dbReference>
<dbReference type="Proteomes" id="UP000662747">
    <property type="component" value="Chromosome"/>
</dbReference>
<dbReference type="PANTHER" id="PTHR43625">
    <property type="entry name" value="AFLATOXIN B1 ALDEHYDE REDUCTASE"/>
    <property type="match status" value="1"/>
</dbReference>